<reference evidence="7" key="1">
    <citation type="submission" date="2023-06" db="EMBL/GenBank/DDBJ databases">
        <title>Genome-scale phylogeny and comparative genomics of the fungal order Sordariales.</title>
        <authorList>
            <consortium name="Lawrence Berkeley National Laboratory"/>
            <person name="Hensen N."/>
            <person name="Bonometti L."/>
            <person name="Westerberg I."/>
            <person name="Brannstrom I.O."/>
            <person name="Guillou S."/>
            <person name="Cros-Aarteil S."/>
            <person name="Calhoun S."/>
            <person name="Haridas S."/>
            <person name="Kuo A."/>
            <person name="Mondo S."/>
            <person name="Pangilinan J."/>
            <person name="Riley R."/>
            <person name="Labutti K."/>
            <person name="Andreopoulos B."/>
            <person name="Lipzen A."/>
            <person name="Chen C."/>
            <person name="Yanf M."/>
            <person name="Daum C."/>
            <person name="Ng V."/>
            <person name="Clum A."/>
            <person name="Steindorff A."/>
            <person name="Ohm R."/>
            <person name="Martin F."/>
            <person name="Silar P."/>
            <person name="Natvig D."/>
            <person name="Lalanne C."/>
            <person name="Gautier V."/>
            <person name="Ament-Velasquez S.L."/>
            <person name="Kruys A."/>
            <person name="Hutchinson M.I."/>
            <person name="Powell A.J."/>
            <person name="Barry K."/>
            <person name="Miller A.N."/>
            <person name="Grigoriev I.V."/>
            <person name="Debuchy R."/>
            <person name="Gladieux P."/>
            <person name="Thoren M.H."/>
            <person name="Johannesson H."/>
        </authorList>
    </citation>
    <scope>NUCLEOTIDE SEQUENCE</scope>
    <source>
        <strain evidence="7">SMH4607-1</strain>
    </source>
</reference>
<comment type="caution">
    <text evidence="7">The sequence shown here is derived from an EMBL/GenBank/DDBJ whole genome shotgun (WGS) entry which is preliminary data.</text>
</comment>
<feature type="domain" description="C3H1-type" evidence="6">
    <location>
        <begin position="215"/>
        <end position="242"/>
    </location>
</feature>
<feature type="zinc finger region" description="C3H1-type" evidence="4">
    <location>
        <begin position="215"/>
        <end position="242"/>
    </location>
</feature>
<feature type="compositionally biased region" description="Low complexity" evidence="5">
    <location>
        <begin position="432"/>
        <end position="446"/>
    </location>
</feature>
<feature type="compositionally biased region" description="Polar residues" evidence="5">
    <location>
        <begin position="165"/>
        <end position="176"/>
    </location>
</feature>
<proteinExistence type="predicted"/>
<keyword evidence="8" id="KW-1185">Reference proteome</keyword>
<dbReference type="InterPro" id="IPR036855">
    <property type="entry name" value="Znf_CCCH_sf"/>
</dbReference>
<organism evidence="7 8">
    <name type="scientific">Lasiosphaeris hirsuta</name>
    <dbReference type="NCBI Taxonomy" id="260670"/>
    <lineage>
        <taxon>Eukaryota</taxon>
        <taxon>Fungi</taxon>
        <taxon>Dikarya</taxon>
        <taxon>Ascomycota</taxon>
        <taxon>Pezizomycotina</taxon>
        <taxon>Sordariomycetes</taxon>
        <taxon>Sordariomycetidae</taxon>
        <taxon>Sordariales</taxon>
        <taxon>Lasiosphaeriaceae</taxon>
        <taxon>Lasiosphaeris</taxon>
    </lineage>
</organism>
<evidence type="ECO:0000313" key="8">
    <source>
        <dbReference type="Proteomes" id="UP001172102"/>
    </source>
</evidence>
<name>A0AA40EAN8_9PEZI</name>
<evidence type="ECO:0000256" key="3">
    <source>
        <dbReference type="ARBA" id="ARBA00022833"/>
    </source>
</evidence>
<dbReference type="GO" id="GO:0008270">
    <property type="term" value="F:zinc ion binding"/>
    <property type="evidence" value="ECO:0007669"/>
    <property type="project" value="UniProtKB-KW"/>
</dbReference>
<evidence type="ECO:0000256" key="2">
    <source>
        <dbReference type="ARBA" id="ARBA00022771"/>
    </source>
</evidence>
<dbReference type="Proteomes" id="UP001172102">
    <property type="component" value="Unassembled WGS sequence"/>
</dbReference>
<keyword evidence="2 4" id="KW-0863">Zinc-finger</keyword>
<keyword evidence="3 4" id="KW-0862">Zinc</keyword>
<evidence type="ECO:0000313" key="7">
    <source>
        <dbReference type="EMBL" id="KAK0731287.1"/>
    </source>
</evidence>
<keyword evidence="1 4" id="KW-0479">Metal-binding</keyword>
<feature type="compositionally biased region" description="Low complexity" evidence="5">
    <location>
        <begin position="405"/>
        <end position="417"/>
    </location>
</feature>
<dbReference type="PROSITE" id="PS50103">
    <property type="entry name" value="ZF_C3H1"/>
    <property type="match status" value="1"/>
</dbReference>
<dbReference type="Gene3D" id="4.10.1000.10">
    <property type="entry name" value="Zinc finger, CCCH-type"/>
    <property type="match status" value="1"/>
</dbReference>
<dbReference type="SUPFAM" id="SSF90229">
    <property type="entry name" value="CCCH zinc finger"/>
    <property type="match status" value="1"/>
</dbReference>
<evidence type="ECO:0000256" key="1">
    <source>
        <dbReference type="ARBA" id="ARBA00022723"/>
    </source>
</evidence>
<evidence type="ECO:0000256" key="4">
    <source>
        <dbReference type="PROSITE-ProRule" id="PRU00723"/>
    </source>
</evidence>
<dbReference type="InterPro" id="IPR000571">
    <property type="entry name" value="Znf_CCCH"/>
</dbReference>
<accession>A0AA40EAN8</accession>
<feature type="region of interest" description="Disordered" evidence="5">
    <location>
        <begin position="405"/>
        <end position="471"/>
    </location>
</feature>
<dbReference type="AlphaFoldDB" id="A0AA40EAN8"/>
<sequence length="471" mass="50333">MATQPRFFLARPSVTRQGPSGIIHDEPGPIVPLVPLDELPHWIEIVGVPRELTVEDTAGMLNLGTVAKSEAAYAVRIMFQPSSPAPSDWADDGTVDDYVETSMAVARRGAVDGGRPEETPVAVAGPSQPPAQIVEAAAAPAPAPEVHPADRMKAHWNEAHACTVGQQSGPISKSTAQQQQQQHRPPPQPAPNTASDKQLVTTRADHTPPTPSPVSQQEYCRHWCHYGTCKWGQQCRYLHAMPNTPSGMLEVGLSTPPVWWLTEEMLRGSSGAGRLHDIGGPAAVATRLRLGVGDLGPGRGLDDFQQQRRYLAILLQQQQQLEMLGGGGGGRNKKNKAQLKKMASELGLLTKEVFRRAPPRRGREMTPLDKGRKKAVASEAATAAVAQGKPVPVGEGLVAAPARVQGVQQGNQDQAQVRTQEAREGMPVSENGQQSRQQQGQAAATKAKAKKQSAEAKAPAMQPAVGKLVEV</sequence>
<feature type="region of interest" description="Disordered" evidence="5">
    <location>
        <begin position="165"/>
        <end position="216"/>
    </location>
</feature>
<dbReference type="EMBL" id="JAUKUA010000001">
    <property type="protein sequence ID" value="KAK0731287.1"/>
    <property type="molecule type" value="Genomic_DNA"/>
</dbReference>
<evidence type="ECO:0000259" key="6">
    <source>
        <dbReference type="PROSITE" id="PS50103"/>
    </source>
</evidence>
<gene>
    <name evidence="7" type="ORF">B0H67DRAFT_639697</name>
</gene>
<evidence type="ECO:0000256" key="5">
    <source>
        <dbReference type="SAM" id="MobiDB-lite"/>
    </source>
</evidence>
<feature type="compositionally biased region" description="Polar residues" evidence="5">
    <location>
        <begin position="192"/>
        <end position="201"/>
    </location>
</feature>
<protein>
    <recommendedName>
        <fullName evidence="6">C3H1-type domain-containing protein</fullName>
    </recommendedName>
</protein>